<dbReference type="GeneID" id="93485635"/>
<evidence type="ECO:0000256" key="3">
    <source>
        <dbReference type="RuleBase" id="RU003476"/>
    </source>
</evidence>
<reference evidence="5 6" key="1">
    <citation type="submission" date="2020-08" db="EMBL/GenBank/DDBJ databases">
        <title>Genomic Encyclopedia of Type Strains, Phase IV (KMG-IV): sequencing the most valuable type-strain genomes for metagenomic binning, comparative biology and taxonomic classification.</title>
        <authorList>
            <person name="Goeker M."/>
        </authorList>
    </citation>
    <scope>NUCLEOTIDE SEQUENCE [LARGE SCALE GENOMIC DNA]</scope>
    <source>
        <strain evidence="5 6">DSM 21255</strain>
    </source>
</reference>
<dbReference type="InterPro" id="IPR020476">
    <property type="entry name" value="Nudix_hydrolase"/>
</dbReference>
<keyword evidence="2 3" id="KW-0378">Hydrolase</keyword>
<dbReference type="InterPro" id="IPR020084">
    <property type="entry name" value="NUDIX_hydrolase_CS"/>
</dbReference>
<dbReference type="PROSITE" id="PS00893">
    <property type="entry name" value="NUDIX_BOX"/>
    <property type="match status" value="1"/>
</dbReference>
<comment type="caution">
    <text evidence="5">The sequence shown here is derived from an EMBL/GenBank/DDBJ whole genome shotgun (WGS) entry which is preliminary data.</text>
</comment>
<evidence type="ECO:0000313" key="6">
    <source>
        <dbReference type="Proteomes" id="UP000591941"/>
    </source>
</evidence>
<dbReference type="PANTHER" id="PTHR43046:SF14">
    <property type="entry name" value="MUTT_NUDIX FAMILY PROTEIN"/>
    <property type="match status" value="1"/>
</dbReference>
<dbReference type="InterPro" id="IPR000086">
    <property type="entry name" value="NUDIX_hydrolase_dom"/>
</dbReference>
<sequence length="168" mass="18845">MDYRYCPYCGTPLVTKTDKEPPCLYCPHCEKFLYRNPMAAVAGIVLNDTGAILLVQRAAGETYPGKWCIPCGHIEWGEDIRAALVREMAEETGLAVTAERIYEVESNFHQPAALSVGCWFMCTVTGGDLQASDDAADARYFHYRYLPELAFPTDRMVLNKLFYQGLLA</sequence>
<keyword evidence="6" id="KW-1185">Reference proteome</keyword>
<dbReference type="PROSITE" id="PS51462">
    <property type="entry name" value="NUDIX"/>
    <property type="match status" value="1"/>
</dbReference>
<dbReference type="RefSeq" id="WP_159821769.1">
    <property type="nucleotide sequence ID" value="NZ_CABWNB010000001.1"/>
</dbReference>
<name>A0A841R0P8_9FIRM</name>
<dbReference type="EMBL" id="JACHHI010000001">
    <property type="protein sequence ID" value="MBB6477323.1"/>
    <property type="molecule type" value="Genomic_DNA"/>
</dbReference>
<proteinExistence type="inferred from homology"/>
<comment type="similarity">
    <text evidence="3">Belongs to the Nudix hydrolase family.</text>
</comment>
<evidence type="ECO:0000256" key="2">
    <source>
        <dbReference type="ARBA" id="ARBA00022801"/>
    </source>
</evidence>
<dbReference type="OrthoDB" id="9810648at2"/>
<dbReference type="Gene3D" id="3.90.79.10">
    <property type="entry name" value="Nucleoside Triphosphate Pyrophosphohydrolase"/>
    <property type="match status" value="1"/>
</dbReference>
<accession>A0A841R0P8</accession>
<evidence type="ECO:0000313" key="5">
    <source>
        <dbReference type="EMBL" id="MBB6477323.1"/>
    </source>
</evidence>
<comment type="cofactor">
    <cofactor evidence="1">
        <name>Mg(2+)</name>
        <dbReference type="ChEBI" id="CHEBI:18420"/>
    </cofactor>
</comment>
<dbReference type="Proteomes" id="UP000591941">
    <property type="component" value="Unassembled WGS sequence"/>
</dbReference>
<dbReference type="GO" id="GO:0016787">
    <property type="term" value="F:hydrolase activity"/>
    <property type="evidence" value="ECO:0007669"/>
    <property type="project" value="UniProtKB-KW"/>
</dbReference>
<dbReference type="PANTHER" id="PTHR43046">
    <property type="entry name" value="GDP-MANNOSE MANNOSYL HYDROLASE"/>
    <property type="match status" value="1"/>
</dbReference>
<gene>
    <name evidence="5" type="ORF">HNR45_000345</name>
</gene>
<dbReference type="SUPFAM" id="SSF55811">
    <property type="entry name" value="Nudix"/>
    <property type="match status" value="1"/>
</dbReference>
<dbReference type="PRINTS" id="PR00502">
    <property type="entry name" value="NUDIXFAMILY"/>
</dbReference>
<feature type="domain" description="Nudix hydrolase" evidence="4">
    <location>
        <begin position="36"/>
        <end position="164"/>
    </location>
</feature>
<dbReference type="Pfam" id="PF00293">
    <property type="entry name" value="NUDIX"/>
    <property type="match status" value="1"/>
</dbReference>
<protein>
    <submittedName>
        <fullName evidence="5">Mutator protein MutT</fullName>
    </submittedName>
</protein>
<dbReference type="InterPro" id="IPR015797">
    <property type="entry name" value="NUDIX_hydrolase-like_dom_sf"/>
</dbReference>
<evidence type="ECO:0000259" key="4">
    <source>
        <dbReference type="PROSITE" id="PS51462"/>
    </source>
</evidence>
<organism evidence="5 6">
    <name type="scientific">Negativicoccus succinicivorans</name>
    <dbReference type="NCBI Taxonomy" id="620903"/>
    <lineage>
        <taxon>Bacteria</taxon>
        <taxon>Bacillati</taxon>
        <taxon>Bacillota</taxon>
        <taxon>Negativicutes</taxon>
        <taxon>Veillonellales</taxon>
        <taxon>Veillonellaceae</taxon>
        <taxon>Negativicoccus</taxon>
    </lineage>
</organism>
<evidence type="ECO:0000256" key="1">
    <source>
        <dbReference type="ARBA" id="ARBA00001946"/>
    </source>
</evidence>
<dbReference type="AlphaFoldDB" id="A0A841R0P8"/>